<comment type="caution">
    <text evidence="1">The sequence shown here is derived from an EMBL/GenBank/DDBJ whole genome shotgun (WGS) entry which is preliminary data.</text>
</comment>
<reference evidence="1 2" key="1">
    <citation type="journal article" date="2016" name="Nat. Commun.">
        <title>Thousands of microbial genomes shed light on interconnected biogeochemical processes in an aquifer system.</title>
        <authorList>
            <person name="Anantharaman K."/>
            <person name="Brown C.T."/>
            <person name="Hug L.A."/>
            <person name="Sharon I."/>
            <person name="Castelle C.J."/>
            <person name="Probst A.J."/>
            <person name="Thomas B.C."/>
            <person name="Singh A."/>
            <person name="Wilkins M.J."/>
            <person name="Karaoz U."/>
            <person name="Brodie E.L."/>
            <person name="Williams K.H."/>
            <person name="Hubbard S.S."/>
            <person name="Banfield J.F."/>
        </authorList>
    </citation>
    <scope>NUCLEOTIDE SEQUENCE [LARGE SCALE GENOMIC DNA]</scope>
</reference>
<dbReference type="Gene3D" id="1.20.1440.60">
    <property type="entry name" value="23S rRNA-intervening sequence"/>
    <property type="match status" value="1"/>
</dbReference>
<evidence type="ECO:0000313" key="2">
    <source>
        <dbReference type="Proteomes" id="UP000177725"/>
    </source>
</evidence>
<dbReference type="SUPFAM" id="SSF158446">
    <property type="entry name" value="IVS-encoded protein-like"/>
    <property type="match status" value="1"/>
</dbReference>
<dbReference type="NCBIfam" id="TIGR02436">
    <property type="entry name" value="four helix bundle protein"/>
    <property type="match status" value="1"/>
</dbReference>
<dbReference type="Pfam" id="PF05635">
    <property type="entry name" value="23S_rRNA_IVP"/>
    <property type="match status" value="1"/>
</dbReference>
<sequence length="147" mass="17109">MENQNPKKPIRSFRDLEVYQNTYKASILIATRILPKLPGNEKYDLTDQIGRSSKAPPRLIAEGFAKKHQKFGFQKYLDDAMAECNETIVSLEHVKDIYRIEVPLCNELLDIYDKSARQLFNLAAAWDNFKNRRRQTTPYNDTGRDNV</sequence>
<dbReference type="EMBL" id="MHMV01000039">
    <property type="protein sequence ID" value="OGZ33778.1"/>
    <property type="molecule type" value="Genomic_DNA"/>
</dbReference>
<evidence type="ECO:0000313" key="1">
    <source>
        <dbReference type="EMBL" id="OGZ33778.1"/>
    </source>
</evidence>
<dbReference type="Proteomes" id="UP000177725">
    <property type="component" value="Unassembled WGS sequence"/>
</dbReference>
<accession>A0A1G2F828</accession>
<dbReference type="InterPro" id="IPR036583">
    <property type="entry name" value="23S_rRNA_IVS_sf"/>
</dbReference>
<evidence type="ECO:0008006" key="3">
    <source>
        <dbReference type="Google" id="ProtNLM"/>
    </source>
</evidence>
<protein>
    <recommendedName>
        <fullName evidence="3">Four helix bundle protein</fullName>
    </recommendedName>
</protein>
<name>A0A1G2F828_9BACT</name>
<dbReference type="InterPro" id="IPR012657">
    <property type="entry name" value="23S_rRNA-intervening_sequence"/>
</dbReference>
<organism evidence="1 2">
    <name type="scientific">Candidatus Portnoybacteria bacterium RBG_13_41_18</name>
    <dbReference type="NCBI Taxonomy" id="1801991"/>
    <lineage>
        <taxon>Bacteria</taxon>
        <taxon>Candidatus Portnoyibacteriota</taxon>
    </lineage>
</organism>
<gene>
    <name evidence="1" type="ORF">A2174_02055</name>
</gene>
<proteinExistence type="predicted"/>
<dbReference type="AlphaFoldDB" id="A0A1G2F828"/>